<dbReference type="RefSeq" id="WP_086072186.1">
    <property type="nucleotide sequence ID" value="NZ_CP021109.1"/>
</dbReference>
<sequence>MAGVRQFDESKALEQAMEVFWQKGFAATSMQELAAATGVQRGSLYNAYGDKETLFLRVFELYRERFLLQIRESLEKPKAPDALRSLFEHLIASMTLPVASPASTRGCLSTKTAVATEDMEEPIRQAIQSLLDGFERILVERLSRMEEGAQLRLPAPEAARLIVTLTRGIVVMERVYRDPKRLRRTADALIDLLVDTPARARG</sequence>
<reference evidence="6 7" key="1">
    <citation type="submission" date="2017-05" db="EMBL/GenBank/DDBJ databases">
        <title>Complete and WGS of Bordetella genogroups.</title>
        <authorList>
            <person name="Spilker T."/>
            <person name="LiPuma J."/>
        </authorList>
    </citation>
    <scope>NUCLEOTIDE SEQUENCE [LARGE SCALE GENOMIC DNA]</scope>
    <source>
        <strain evidence="6 7">AU17164</strain>
    </source>
</reference>
<evidence type="ECO:0000313" key="6">
    <source>
        <dbReference type="EMBL" id="ARP86376.1"/>
    </source>
</evidence>
<evidence type="ECO:0000256" key="4">
    <source>
        <dbReference type="PROSITE-ProRule" id="PRU00335"/>
    </source>
</evidence>
<keyword evidence="7" id="KW-1185">Reference proteome</keyword>
<dbReference type="SUPFAM" id="SSF48498">
    <property type="entry name" value="Tetracyclin repressor-like, C-terminal domain"/>
    <property type="match status" value="1"/>
</dbReference>
<keyword evidence="2 4" id="KW-0238">DNA-binding</keyword>
<evidence type="ECO:0000256" key="2">
    <source>
        <dbReference type="ARBA" id="ARBA00023125"/>
    </source>
</evidence>
<accession>A0A1W6YZ90</accession>
<organism evidence="6 7">
    <name type="scientific">Bordetella genomosp. 9</name>
    <dbReference type="NCBI Taxonomy" id="1416803"/>
    <lineage>
        <taxon>Bacteria</taxon>
        <taxon>Pseudomonadati</taxon>
        <taxon>Pseudomonadota</taxon>
        <taxon>Betaproteobacteria</taxon>
        <taxon>Burkholderiales</taxon>
        <taxon>Alcaligenaceae</taxon>
        <taxon>Bordetella</taxon>
    </lineage>
</organism>
<dbReference type="InterPro" id="IPR011075">
    <property type="entry name" value="TetR_C"/>
</dbReference>
<proteinExistence type="predicted"/>
<evidence type="ECO:0000256" key="3">
    <source>
        <dbReference type="ARBA" id="ARBA00023163"/>
    </source>
</evidence>
<dbReference type="Gene3D" id="1.10.10.60">
    <property type="entry name" value="Homeodomain-like"/>
    <property type="match status" value="1"/>
</dbReference>
<evidence type="ECO:0000313" key="7">
    <source>
        <dbReference type="Proteomes" id="UP000194139"/>
    </source>
</evidence>
<protein>
    <submittedName>
        <fullName evidence="6">TetR family transcriptional regulator</fullName>
    </submittedName>
</protein>
<dbReference type="PANTHER" id="PTHR47506:SF1">
    <property type="entry name" value="HTH-TYPE TRANSCRIPTIONAL REGULATOR YJDC"/>
    <property type="match status" value="1"/>
</dbReference>
<dbReference type="PRINTS" id="PR00455">
    <property type="entry name" value="HTHTETR"/>
</dbReference>
<name>A0A1W6YZ90_9BORD</name>
<feature type="domain" description="HTH tetR-type" evidence="5">
    <location>
        <begin position="6"/>
        <end position="66"/>
    </location>
</feature>
<dbReference type="Pfam" id="PF00440">
    <property type="entry name" value="TetR_N"/>
    <property type="match status" value="1"/>
</dbReference>
<dbReference type="InterPro" id="IPR036271">
    <property type="entry name" value="Tet_transcr_reg_TetR-rel_C_sf"/>
</dbReference>
<dbReference type="Gene3D" id="1.10.357.10">
    <property type="entry name" value="Tetracycline Repressor, domain 2"/>
    <property type="match status" value="1"/>
</dbReference>
<dbReference type="EMBL" id="CP021109">
    <property type="protein sequence ID" value="ARP86376.1"/>
    <property type="molecule type" value="Genomic_DNA"/>
</dbReference>
<dbReference type="SUPFAM" id="SSF46689">
    <property type="entry name" value="Homeodomain-like"/>
    <property type="match status" value="1"/>
</dbReference>
<dbReference type="PANTHER" id="PTHR47506">
    <property type="entry name" value="TRANSCRIPTIONAL REGULATORY PROTEIN"/>
    <property type="match status" value="1"/>
</dbReference>
<dbReference type="AlphaFoldDB" id="A0A1W6YZ90"/>
<dbReference type="GO" id="GO:0003677">
    <property type="term" value="F:DNA binding"/>
    <property type="evidence" value="ECO:0007669"/>
    <property type="project" value="UniProtKB-UniRule"/>
</dbReference>
<keyword evidence="1" id="KW-0805">Transcription regulation</keyword>
<feature type="DNA-binding region" description="H-T-H motif" evidence="4">
    <location>
        <begin position="29"/>
        <end position="48"/>
    </location>
</feature>
<evidence type="ECO:0000259" key="5">
    <source>
        <dbReference type="PROSITE" id="PS50977"/>
    </source>
</evidence>
<keyword evidence="3" id="KW-0804">Transcription</keyword>
<dbReference type="InterPro" id="IPR009057">
    <property type="entry name" value="Homeodomain-like_sf"/>
</dbReference>
<dbReference type="Pfam" id="PF16925">
    <property type="entry name" value="TetR_C_13"/>
    <property type="match status" value="1"/>
</dbReference>
<dbReference type="PROSITE" id="PS50977">
    <property type="entry name" value="HTH_TETR_2"/>
    <property type="match status" value="1"/>
</dbReference>
<gene>
    <name evidence="6" type="ORF">CAL13_09320</name>
</gene>
<evidence type="ECO:0000256" key="1">
    <source>
        <dbReference type="ARBA" id="ARBA00023015"/>
    </source>
</evidence>
<dbReference type="InterPro" id="IPR001647">
    <property type="entry name" value="HTH_TetR"/>
</dbReference>
<dbReference type="Proteomes" id="UP000194139">
    <property type="component" value="Chromosome"/>
</dbReference>